<dbReference type="eggNOG" id="COG0601">
    <property type="taxonomic scope" value="Bacteria"/>
</dbReference>
<keyword evidence="5 7" id="KW-1133">Transmembrane helix</keyword>
<proteinExistence type="inferred from homology"/>
<dbReference type="CDD" id="cd06261">
    <property type="entry name" value="TM_PBP2"/>
    <property type="match status" value="1"/>
</dbReference>
<evidence type="ECO:0000313" key="9">
    <source>
        <dbReference type="EMBL" id="AFY80449.1"/>
    </source>
</evidence>
<feature type="transmembrane region" description="Helical" evidence="7">
    <location>
        <begin position="175"/>
        <end position="207"/>
    </location>
</feature>
<evidence type="ECO:0000256" key="7">
    <source>
        <dbReference type="RuleBase" id="RU363032"/>
    </source>
</evidence>
<dbReference type="GO" id="GO:0005886">
    <property type="term" value="C:plasma membrane"/>
    <property type="evidence" value="ECO:0007669"/>
    <property type="project" value="UniProtKB-SubCell"/>
</dbReference>
<dbReference type="Proteomes" id="UP000010367">
    <property type="component" value="Chromosome"/>
</dbReference>
<dbReference type="InterPro" id="IPR045621">
    <property type="entry name" value="BPD_transp_1_N"/>
</dbReference>
<keyword evidence="3" id="KW-1003">Cell membrane</keyword>
<organism evidence="9 10">
    <name type="scientific">Oscillatoria acuminata PCC 6304</name>
    <dbReference type="NCBI Taxonomy" id="56110"/>
    <lineage>
        <taxon>Bacteria</taxon>
        <taxon>Bacillati</taxon>
        <taxon>Cyanobacteriota</taxon>
        <taxon>Cyanophyceae</taxon>
        <taxon>Oscillatoriophycideae</taxon>
        <taxon>Oscillatoriales</taxon>
        <taxon>Oscillatoriaceae</taxon>
        <taxon>Oscillatoria</taxon>
    </lineage>
</organism>
<feature type="transmembrane region" description="Helical" evidence="7">
    <location>
        <begin position="48"/>
        <end position="70"/>
    </location>
</feature>
<evidence type="ECO:0000256" key="1">
    <source>
        <dbReference type="ARBA" id="ARBA00004651"/>
    </source>
</evidence>
<evidence type="ECO:0000256" key="6">
    <source>
        <dbReference type="ARBA" id="ARBA00023136"/>
    </source>
</evidence>
<evidence type="ECO:0000256" key="4">
    <source>
        <dbReference type="ARBA" id="ARBA00022692"/>
    </source>
</evidence>
<comment type="similarity">
    <text evidence="7">Belongs to the binding-protein-dependent transport system permease family.</text>
</comment>
<dbReference type="GO" id="GO:0055085">
    <property type="term" value="P:transmembrane transport"/>
    <property type="evidence" value="ECO:0007669"/>
    <property type="project" value="InterPro"/>
</dbReference>
<evidence type="ECO:0000256" key="3">
    <source>
        <dbReference type="ARBA" id="ARBA00022475"/>
    </source>
</evidence>
<dbReference type="InterPro" id="IPR035906">
    <property type="entry name" value="MetI-like_sf"/>
</dbReference>
<dbReference type="Pfam" id="PF19300">
    <property type="entry name" value="BPD_transp_1_N"/>
    <property type="match status" value="1"/>
</dbReference>
<dbReference type="AlphaFoldDB" id="K9TEK4"/>
<accession>K9TEK4</accession>
<protein>
    <submittedName>
        <fullName evidence="9">ABC-type dipeptide/oligopeptide/nickel transport system, permease component</fullName>
    </submittedName>
</protein>
<dbReference type="PROSITE" id="PS50928">
    <property type="entry name" value="ABC_TM1"/>
    <property type="match status" value="1"/>
</dbReference>
<feature type="transmembrane region" description="Helical" evidence="7">
    <location>
        <begin position="140"/>
        <end position="163"/>
    </location>
</feature>
<gene>
    <name evidence="9" type="ORF">Oscil6304_0711</name>
</gene>
<dbReference type="PATRIC" id="fig|56110.3.peg.855"/>
<dbReference type="PANTHER" id="PTHR43163">
    <property type="entry name" value="DIPEPTIDE TRANSPORT SYSTEM PERMEASE PROTEIN DPPB-RELATED"/>
    <property type="match status" value="1"/>
</dbReference>
<dbReference type="HOGENOM" id="CLU_036879_1_2_3"/>
<dbReference type="InterPro" id="IPR000515">
    <property type="entry name" value="MetI-like"/>
</dbReference>
<keyword evidence="2 7" id="KW-0813">Transport</keyword>
<feature type="transmembrane region" description="Helical" evidence="7">
    <location>
        <begin position="227"/>
        <end position="245"/>
    </location>
</feature>
<reference evidence="9 10" key="1">
    <citation type="submission" date="2012-06" db="EMBL/GenBank/DDBJ databases">
        <title>Finished chromosome of genome of Oscillatoria acuminata PCC 6304.</title>
        <authorList>
            <consortium name="US DOE Joint Genome Institute"/>
            <person name="Gugger M."/>
            <person name="Coursin T."/>
            <person name="Rippka R."/>
            <person name="Tandeau De Marsac N."/>
            <person name="Huntemann M."/>
            <person name="Wei C.-L."/>
            <person name="Han J."/>
            <person name="Detter J.C."/>
            <person name="Han C."/>
            <person name="Tapia R."/>
            <person name="Davenport K."/>
            <person name="Daligault H."/>
            <person name="Erkkila T."/>
            <person name="Gu W."/>
            <person name="Munk A.C.C."/>
            <person name="Teshima H."/>
            <person name="Xu Y."/>
            <person name="Chain P."/>
            <person name="Chen A."/>
            <person name="Krypides N."/>
            <person name="Mavromatis K."/>
            <person name="Markowitz V."/>
            <person name="Szeto E."/>
            <person name="Ivanova N."/>
            <person name="Mikhailova N."/>
            <person name="Ovchinnikova G."/>
            <person name="Pagani I."/>
            <person name="Pati A."/>
            <person name="Goodwin L."/>
            <person name="Peters L."/>
            <person name="Pitluck S."/>
            <person name="Woyke T."/>
            <person name="Kerfeld C."/>
        </authorList>
    </citation>
    <scope>NUCLEOTIDE SEQUENCE [LARGE SCALE GENOMIC DNA]</scope>
    <source>
        <strain evidence="9 10">PCC 6304</strain>
    </source>
</reference>
<dbReference type="FunCoup" id="K9TEK4">
    <property type="interactions" value="172"/>
</dbReference>
<dbReference type="PANTHER" id="PTHR43163:SF6">
    <property type="entry name" value="DIPEPTIDE TRANSPORT SYSTEM PERMEASE PROTEIN DPPB-RELATED"/>
    <property type="match status" value="1"/>
</dbReference>
<dbReference type="InParanoid" id="K9TEK4"/>
<keyword evidence="4 7" id="KW-0812">Transmembrane</keyword>
<dbReference type="KEGG" id="oac:Oscil6304_0711"/>
<feature type="transmembrane region" description="Helical" evidence="7">
    <location>
        <begin position="326"/>
        <end position="352"/>
    </location>
</feature>
<keyword evidence="6 7" id="KW-0472">Membrane</keyword>
<name>K9TEK4_9CYAN</name>
<evidence type="ECO:0000256" key="5">
    <source>
        <dbReference type="ARBA" id="ARBA00022989"/>
    </source>
</evidence>
<dbReference type="Pfam" id="PF00528">
    <property type="entry name" value="BPD_transp_1"/>
    <property type="match status" value="1"/>
</dbReference>
<feature type="domain" description="ABC transmembrane type-1" evidence="8">
    <location>
        <begin position="136"/>
        <end position="345"/>
    </location>
</feature>
<keyword evidence="10" id="KW-1185">Reference proteome</keyword>
<evidence type="ECO:0000256" key="2">
    <source>
        <dbReference type="ARBA" id="ARBA00022448"/>
    </source>
</evidence>
<feature type="transmembrane region" description="Helical" evidence="7">
    <location>
        <begin position="280"/>
        <end position="306"/>
    </location>
</feature>
<dbReference type="Gene3D" id="1.10.3720.10">
    <property type="entry name" value="MetI-like"/>
    <property type="match status" value="1"/>
</dbReference>
<evidence type="ECO:0000259" key="8">
    <source>
        <dbReference type="PROSITE" id="PS50928"/>
    </source>
</evidence>
<dbReference type="EMBL" id="CP003607">
    <property type="protein sequence ID" value="AFY80449.1"/>
    <property type="molecule type" value="Genomic_DNA"/>
</dbReference>
<dbReference type="SUPFAM" id="SSF161098">
    <property type="entry name" value="MetI-like"/>
    <property type="match status" value="1"/>
</dbReference>
<comment type="subcellular location">
    <subcellularLocation>
        <location evidence="1 7">Cell membrane</location>
        <topology evidence="1 7">Multi-pass membrane protein</topology>
    </subcellularLocation>
</comment>
<dbReference type="STRING" id="56110.Oscil6304_0711"/>
<evidence type="ECO:0000313" key="10">
    <source>
        <dbReference type="Proteomes" id="UP000010367"/>
    </source>
</evidence>
<sequence length="360" mass="40349">MLSLTLSCRLAAFTLGFEPSPVGAIAFSPLQELELMILAPMKTYLLKRLLISIPTLIAISLVIFTILALAPGDPLGEFATNPAITAEVRENLRRSFGLDQPIHIRYLKWAFAFFTGDMGYSFTSRSPVIDLILQRLPTTFWVVGSAYLLGILIAFPLGILSALNRYSVVDKIATTFAFLWFSLPTFFTGVLFIIIFSVQLNWFPFIYNSTLKVTDWNSFIAQVQQSIMPISVLGLYQAAILMRFIRSSILEQLYQQYVRTAYAKGLSKFRVIQRHVLRNALIPVVTLVALDIPAVFTGALVTEQVFRVPGIGSLLIDSIYRSDTPVVMAITFIYAVLIVVFNLIADLLYALLDPRVNYHQ</sequence>